<dbReference type="AlphaFoldDB" id="A0A5B7FK82"/>
<dbReference type="Proteomes" id="UP000324222">
    <property type="component" value="Unassembled WGS sequence"/>
</dbReference>
<sequence length="209" mass="22778">MVGCPGWDALGGGSQLCRGQTFASCGGLFIKTTGSHGDEVPRQRQPALAPIVVPVGSHEVADLARETSCSGLSKEVDSLPQVPPTAVSCSGSSSEGCLSAGFDFLLMDFPSNRCYVTFLSCDEARFVLEHVAFLPLAGSGFKTELLHSRNIADMDYIPYVFDNHLEFSVRGVRQIPPLRWFVAYYRNGRGNFIHASRYLAKEIGILREI</sequence>
<organism evidence="1 2">
    <name type="scientific">Portunus trituberculatus</name>
    <name type="common">Swimming crab</name>
    <name type="synonym">Neptunus trituberculatus</name>
    <dbReference type="NCBI Taxonomy" id="210409"/>
    <lineage>
        <taxon>Eukaryota</taxon>
        <taxon>Metazoa</taxon>
        <taxon>Ecdysozoa</taxon>
        <taxon>Arthropoda</taxon>
        <taxon>Crustacea</taxon>
        <taxon>Multicrustacea</taxon>
        <taxon>Malacostraca</taxon>
        <taxon>Eumalacostraca</taxon>
        <taxon>Eucarida</taxon>
        <taxon>Decapoda</taxon>
        <taxon>Pleocyemata</taxon>
        <taxon>Brachyura</taxon>
        <taxon>Eubrachyura</taxon>
        <taxon>Portunoidea</taxon>
        <taxon>Portunidae</taxon>
        <taxon>Portuninae</taxon>
        <taxon>Portunus</taxon>
    </lineage>
</organism>
<accession>A0A5B7FK82</accession>
<name>A0A5B7FK82_PORTR</name>
<proteinExistence type="predicted"/>
<protein>
    <submittedName>
        <fullName evidence="1">Uncharacterized protein</fullName>
    </submittedName>
</protein>
<evidence type="ECO:0000313" key="1">
    <source>
        <dbReference type="EMBL" id="MPC45897.1"/>
    </source>
</evidence>
<keyword evidence="2" id="KW-1185">Reference proteome</keyword>
<gene>
    <name evidence="1" type="ORF">E2C01_039602</name>
</gene>
<dbReference type="EMBL" id="VSRR010006947">
    <property type="protein sequence ID" value="MPC45897.1"/>
    <property type="molecule type" value="Genomic_DNA"/>
</dbReference>
<comment type="caution">
    <text evidence="1">The sequence shown here is derived from an EMBL/GenBank/DDBJ whole genome shotgun (WGS) entry which is preliminary data.</text>
</comment>
<evidence type="ECO:0000313" key="2">
    <source>
        <dbReference type="Proteomes" id="UP000324222"/>
    </source>
</evidence>
<reference evidence="1 2" key="1">
    <citation type="submission" date="2019-05" db="EMBL/GenBank/DDBJ databases">
        <title>Another draft genome of Portunus trituberculatus and its Hox gene families provides insights of decapod evolution.</title>
        <authorList>
            <person name="Jeong J.-H."/>
            <person name="Song I."/>
            <person name="Kim S."/>
            <person name="Choi T."/>
            <person name="Kim D."/>
            <person name="Ryu S."/>
            <person name="Kim W."/>
        </authorList>
    </citation>
    <scope>NUCLEOTIDE SEQUENCE [LARGE SCALE GENOMIC DNA]</scope>
    <source>
        <tissue evidence="1">Muscle</tissue>
    </source>
</reference>